<evidence type="ECO:0000313" key="2">
    <source>
        <dbReference type="Proteomes" id="UP000712281"/>
    </source>
</evidence>
<evidence type="ECO:0000313" key="1">
    <source>
        <dbReference type="EMBL" id="KAF2551016.1"/>
    </source>
</evidence>
<dbReference type="InterPro" id="IPR036081">
    <property type="entry name" value="Translin_sf"/>
</dbReference>
<dbReference type="Gene3D" id="1.20.58.200">
    <property type="entry name" value="Translin, domain 2"/>
    <property type="match status" value="1"/>
</dbReference>
<gene>
    <name evidence="1" type="ORF">F2Q68_00036221</name>
</gene>
<dbReference type="AlphaFoldDB" id="A0A8S9H1W0"/>
<dbReference type="PANTHER" id="PTHR10741">
    <property type="entry name" value="TRANSLIN AND TRANSLIN ASSOCIATED PROTEIN X"/>
    <property type="match status" value="1"/>
</dbReference>
<protein>
    <submittedName>
        <fullName evidence="1">Uncharacterized protein</fullName>
    </submittedName>
</protein>
<dbReference type="InterPro" id="IPR002848">
    <property type="entry name" value="Translin_fam"/>
</dbReference>
<dbReference type="OrthoDB" id="31005at2759"/>
<proteinExistence type="predicted"/>
<dbReference type="GO" id="GO:0043565">
    <property type="term" value="F:sequence-specific DNA binding"/>
    <property type="evidence" value="ECO:0007669"/>
    <property type="project" value="InterPro"/>
</dbReference>
<accession>A0A8S9H1W0</accession>
<dbReference type="SUPFAM" id="SSF74784">
    <property type="entry name" value="Translin"/>
    <property type="match status" value="1"/>
</dbReference>
<dbReference type="Proteomes" id="UP000712281">
    <property type="component" value="Unassembled WGS sequence"/>
</dbReference>
<organism evidence="1 2">
    <name type="scientific">Brassica cretica</name>
    <name type="common">Mustard</name>
    <dbReference type="NCBI Taxonomy" id="69181"/>
    <lineage>
        <taxon>Eukaryota</taxon>
        <taxon>Viridiplantae</taxon>
        <taxon>Streptophyta</taxon>
        <taxon>Embryophyta</taxon>
        <taxon>Tracheophyta</taxon>
        <taxon>Spermatophyta</taxon>
        <taxon>Magnoliopsida</taxon>
        <taxon>eudicotyledons</taxon>
        <taxon>Gunneridae</taxon>
        <taxon>Pentapetalae</taxon>
        <taxon>rosids</taxon>
        <taxon>malvids</taxon>
        <taxon>Brassicales</taxon>
        <taxon>Brassicaceae</taxon>
        <taxon>Brassiceae</taxon>
        <taxon>Brassica</taxon>
    </lineage>
</organism>
<dbReference type="EMBL" id="QGKW02001988">
    <property type="protein sequence ID" value="KAF2551016.1"/>
    <property type="molecule type" value="Genomic_DNA"/>
</dbReference>
<dbReference type="InterPro" id="IPR016069">
    <property type="entry name" value="Translin_C"/>
</dbReference>
<name>A0A8S9H1W0_BRACR</name>
<sequence>MRNERESGEDKSCLLVSMYCWLERCHRCLQCVCGRQVDNRYEVLEKAGKNLEAMRVQRTHFPVNEKSFKGMFLEVVSSLYPMTATFYKFCLSGTFSTLDEFNIFRVCRSISSGLADLAGELMRIAIARISNGEIELRIGFASFSERFIGELLLVVPQIDGNYDMKSKTEV</sequence>
<reference evidence="1" key="1">
    <citation type="submission" date="2019-12" db="EMBL/GenBank/DDBJ databases">
        <title>Genome sequencing and annotation of Brassica cretica.</title>
        <authorList>
            <person name="Studholme D.J."/>
            <person name="Sarris P.F."/>
        </authorList>
    </citation>
    <scope>NUCLEOTIDE SEQUENCE</scope>
    <source>
        <strain evidence="1">PFS-001/15</strain>
        <tissue evidence="1">Leaf</tissue>
    </source>
</reference>
<comment type="caution">
    <text evidence="1">The sequence shown here is derived from an EMBL/GenBank/DDBJ whole genome shotgun (WGS) entry which is preliminary data.</text>
</comment>